<dbReference type="EMBL" id="JBHULH010000003">
    <property type="protein sequence ID" value="MFD2567020.1"/>
    <property type="molecule type" value="Genomic_DNA"/>
</dbReference>
<evidence type="ECO:0000313" key="2">
    <source>
        <dbReference type="EMBL" id="MFD2567020.1"/>
    </source>
</evidence>
<feature type="transmembrane region" description="Helical" evidence="1">
    <location>
        <begin position="52"/>
        <end position="72"/>
    </location>
</feature>
<dbReference type="RefSeq" id="WP_379665730.1">
    <property type="nucleotide sequence ID" value="NZ_JBHULH010000003.1"/>
</dbReference>
<reference evidence="3" key="1">
    <citation type="journal article" date="2019" name="Int. J. Syst. Evol. Microbiol.">
        <title>The Global Catalogue of Microorganisms (GCM) 10K type strain sequencing project: providing services to taxonomists for standard genome sequencing and annotation.</title>
        <authorList>
            <consortium name="The Broad Institute Genomics Platform"/>
            <consortium name="The Broad Institute Genome Sequencing Center for Infectious Disease"/>
            <person name="Wu L."/>
            <person name="Ma J."/>
        </authorList>
    </citation>
    <scope>NUCLEOTIDE SEQUENCE [LARGE SCALE GENOMIC DNA]</scope>
    <source>
        <strain evidence="3">KCTC 52127</strain>
    </source>
</reference>
<name>A0ABW5LQE6_9FLAO</name>
<dbReference type="Proteomes" id="UP001597508">
    <property type="component" value="Unassembled WGS sequence"/>
</dbReference>
<accession>A0ABW5LQE6</accession>
<keyword evidence="3" id="KW-1185">Reference proteome</keyword>
<evidence type="ECO:0000256" key="1">
    <source>
        <dbReference type="SAM" id="Phobius"/>
    </source>
</evidence>
<feature type="transmembrane region" description="Helical" evidence="1">
    <location>
        <begin position="21"/>
        <end position="40"/>
    </location>
</feature>
<comment type="caution">
    <text evidence="2">The sequence shown here is derived from an EMBL/GenBank/DDBJ whole genome shotgun (WGS) entry which is preliminary data.</text>
</comment>
<keyword evidence="1" id="KW-0472">Membrane</keyword>
<sequence>MKINEAKSVIDIVRESSFGELFFTSLIILPIYLGSWIVVLKQINKTLWEKSSLVLILLVLAYILTLVIMKFYQSKDQKIEKASIKIRQYILSRNWTRMSYERIKKNIDHSFTPELIDNILNKYPEDFRIGTIKGGKKAIVVLGEEE</sequence>
<organism evidence="2 3">
    <name type="scientific">Pseudotenacibaculum haliotis</name>
    <dbReference type="NCBI Taxonomy" id="1862138"/>
    <lineage>
        <taxon>Bacteria</taxon>
        <taxon>Pseudomonadati</taxon>
        <taxon>Bacteroidota</taxon>
        <taxon>Flavobacteriia</taxon>
        <taxon>Flavobacteriales</taxon>
        <taxon>Flavobacteriaceae</taxon>
        <taxon>Pseudotenacibaculum</taxon>
    </lineage>
</organism>
<gene>
    <name evidence="2" type="ORF">ACFSRZ_06525</name>
</gene>
<protein>
    <submittedName>
        <fullName evidence="2">Uncharacterized protein</fullName>
    </submittedName>
</protein>
<proteinExistence type="predicted"/>
<evidence type="ECO:0000313" key="3">
    <source>
        <dbReference type="Proteomes" id="UP001597508"/>
    </source>
</evidence>
<keyword evidence="1" id="KW-1133">Transmembrane helix</keyword>
<keyword evidence="1" id="KW-0812">Transmembrane</keyword>